<keyword evidence="5" id="KW-1185">Reference proteome</keyword>
<dbReference type="InterPro" id="IPR000873">
    <property type="entry name" value="AMP-dep_synth/lig_dom"/>
</dbReference>
<dbReference type="EMBL" id="JARGEQ010000047">
    <property type="protein sequence ID" value="MDF1585892.1"/>
    <property type="molecule type" value="Genomic_DNA"/>
</dbReference>
<sequence length="725" mass="80122">MSGQPSRLHRLWWILRPLLWAHRVEITGKEHLASLHERSLVVANHVSFLDGPLVAAIVGPRSVFALYTTFAEHWLIKHLVRADILFPLDPFKPLATRHLIAKVGEGRPCVLFPEGRITVTGSLMKVYPGPAYVADKTGSEIVAVHIEGLERSPLSRMAPGQLRKTLFPKVRVNVLPPQRLEVAPEIRGRLRRSAATLQLYDLLSRARYEASDVERTLPEALLDVRREEGGRLEVLEDIEGRKLTYDGLVRGAFALGRQLEAGTAPGERVGVLLPTAIPTALAFFALSFSGRVPAMLNVAAGSANLQSAQHAAGIRTVISSRRFIEQARLQSAVDALAGRVRFVWLEDVREQIGRREKVAALAASLRARRHLAHQKPDDPAVVLFTSGSEGRPKAVVLSHRNILANCAQVAARIDFTSKDRCLNALPLFHSFGLTGGLLLPLLGGVPVFLYPSPLHYRTIPELAYNLNATILFGTPTFLSGYARRADPYDFRSLRLVVAGGERLTDDLFRLYQDRFGLRIYQGYGATETAPILSLETPLHHRAGTVGRLLPDIEWRLEKIAGIEEGGRLHVRGPNVMLGYLRYENPGALEPPEDGWYDTGDIVAVDEEGYVRVLGRAKRFAKVGGEMVSLAAIEEAMAAARPDWRQAVIARHDERKGERLVLVTEDPRLDMPTLRGVIREAGLPDLAVPSEIHRLERIPLLPTGKPDLPAVARLVEEERTAEPAAE</sequence>
<dbReference type="SUPFAM" id="SSF56801">
    <property type="entry name" value="Acetyl-CoA synthetase-like"/>
    <property type="match status" value="1"/>
</dbReference>
<dbReference type="Gene3D" id="3.40.50.12780">
    <property type="entry name" value="N-terminal domain of ligase-like"/>
    <property type="match status" value="1"/>
</dbReference>
<dbReference type="GO" id="GO:0016746">
    <property type="term" value="F:acyltransferase activity"/>
    <property type="evidence" value="ECO:0007669"/>
    <property type="project" value="InterPro"/>
</dbReference>
<dbReference type="PROSITE" id="PS00455">
    <property type="entry name" value="AMP_BINDING"/>
    <property type="match status" value="1"/>
</dbReference>
<dbReference type="GO" id="GO:0006631">
    <property type="term" value="P:fatty acid metabolic process"/>
    <property type="evidence" value="ECO:0007669"/>
    <property type="project" value="TreeGrafter"/>
</dbReference>
<dbReference type="PANTHER" id="PTHR43201">
    <property type="entry name" value="ACYL-COA SYNTHETASE"/>
    <property type="match status" value="1"/>
</dbReference>
<comment type="similarity">
    <text evidence="1">Belongs to the ATP-dependent AMP-binding enzyme family.</text>
</comment>
<organism evidence="4 5">
    <name type="scientific">Marinimicrococcus flavescens</name>
    <dbReference type="NCBI Taxonomy" id="3031815"/>
    <lineage>
        <taxon>Bacteria</taxon>
        <taxon>Pseudomonadati</taxon>
        <taxon>Pseudomonadota</taxon>
        <taxon>Alphaproteobacteria</taxon>
        <taxon>Geminicoccales</taxon>
        <taxon>Geminicoccaceae</taxon>
        <taxon>Marinimicrococcus</taxon>
    </lineage>
</organism>
<dbReference type="InterPro" id="IPR020845">
    <property type="entry name" value="AMP-binding_CS"/>
</dbReference>
<dbReference type="RefSeq" id="WP_327788313.1">
    <property type="nucleotide sequence ID" value="NZ_JARGEQ010000047.1"/>
</dbReference>
<dbReference type="AlphaFoldDB" id="A0AAP3UYC2"/>
<dbReference type="SUPFAM" id="SSF69593">
    <property type="entry name" value="Glycerol-3-phosphate (1)-acyltransferase"/>
    <property type="match status" value="1"/>
</dbReference>
<dbReference type="Gene3D" id="3.30.300.30">
    <property type="match status" value="1"/>
</dbReference>
<protein>
    <submittedName>
        <fullName evidence="4">AMP-binding protein</fullName>
    </submittedName>
</protein>
<accession>A0AAP3UYC2</accession>
<keyword evidence="2" id="KW-0436">Ligase</keyword>
<dbReference type="SMART" id="SM00563">
    <property type="entry name" value="PlsC"/>
    <property type="match status" value="1"/>
</dbReference>
<dbReference type="InterPro" id="IPR042099">
    <property type="entry name" value="ANL_N_sf"/>
</dbReference>
<evidence type="ECO:0000313" key="5">
    <source>
        <dbReference type="Proteomes" id="UP001301140"/>
    </source>
</evidence>
<reference evidence="4 5" key="1">
    <citation type="submission" date="2023-03" db="EMBL/GenBank/DDBJ databases">
        <title>YIM 152171 draft genome.</title>
        <authorList>
            <person name="Yang Z."/>
        </authorList>
    </citation>
    <scope>NUCLEOTIDE SEQUENCE [LARGE SCALE GENOMIC DNA]</scope>
    <source>
        <strain evidence="4 5">YIM 152171</strain>
    </source>
</reference>
<dbReference type="InterPro" id="IPR045851">
    <property type="entry name" value="AMP-bd_C_sf"/>
</dbReference>
<name>A0AAP3UYC2_9PROT</name>
<dbReference type="GO" id="GO:0031956">
    <property type="term" value="F:medium-chain fatty acid-CoA ligase activity"/>
    <property type="evidence" value="ECO:0007669"/>
    <property type="project" value="TreeGrafter"/>
</dbReference>
<dbReference type="InterPro" id="IPR002123">
    <property type="entry name" value="Plipid/glycerol_acylTrfase"/>
</dbReference>
<evidence type="ECO:0000313" key="4">
    <source>
        <dbReference type="EMBL" id="MDF1585892.1"/>
    </source>
</evidence>
<comment type="caution">
    <text evidence="4">The sequence shown here is derived from an EMBL/GenBank/DDBJ whole genome shotgun (WGS) entry which is preliminary data.</text>
</comment>
<dbReference type="PANTHER" id="PTHR43201:SF5">
    <property type="entry name" value="MEDIUM-CHAIN ACYL-COA LIGASE ACSF2, MITOCHONDRIAL"/>
    <property type="match status" value="1"/>
</dbReference>
<evidence type="ECO:0000259" key="3">
    <source>
        <dbReference type="SMART" id="SM00563"/>
    </source>
</evidence>
<dbReference type="Proteomes" id="UP001301140">
    <property type="component" value="Unassembled WGS sequence"/>
</dbReference>
<proteinExistence type="inferred from homology"/>
<dbReference type="Pfam" id="PF00501">
    <property type="entry name" value="AMP-binding"/>
    <property type="match status" value="1"/>
</dbReference>
<gene>
    <name evidence="4" type="ORF">PZ740_05775</name>
</gene>
<dbReference type="Pfam" id="PF01553">
    <property type="entry name" value="Acyltransferase"/>
    <property type="match status" value="1"/>
</dbReference>
<feature type="domain" description="Phospholipid/glycerol acyltransferase" evidence="3">
    <location>
        <begin position="39"/>
        <end position="149"/>
    </location>
</feature>
<evidence type="ECO:0000256" key="2">
    <source>
        <dbReference type="ARBA" id="ARBA00022598"/>
    </source>
</evidence>
<dbReference type="CDD" id="cd07989">
    <property type="entry name" value="LPLAT_AGPAT-like"/>
    <property type="match status" value="1"/>
</dbReference>
<evidence type="ECO:0000256" key="1">
    <source>
        <dbReference type="ARBA" id="ARBA00006432"/>
    </source>
</evidence>